<evidence type="ECO:0000313" key="2">
    <source>
        <dbReference type="EMBL" id="OEK08284.1"/>
    </source>
</evidence>
<accession>A0A1E5TA92</accession>
<dbReference type="OrthoDB" id="1092431at2"/>
<sequence>MNIIKVSKGEIIQRSGDLNTKIYFVNTGLLRSYTIDDKGKEYIYQFAPEKWIIADLSSPTEPCQLFIDALENSEITVIQKDPQISFVDEVKLKNRMKVLQNRIIMLMSSSALERYIHFQETYPNIVLRTTQKMVASYLGITPEALSRVRHKISQTK</sequence>
<reference evidence="2 3" key="1">
    <citation type="submission" date="2016-05" db="EMBL/GenBank/DDBJ databases">
        <title>Draft Genome Sequence of Algibacter sp. Strain SK-16 Isolated from the Surface Water of Aburatsubo Inlet.</title>
        <authorList>
            <person name="Wong S.-K."/>
            <person name="Yoshizawa S."/>
            <person name="Nakajima Y."/>
            <person name="Ogura Y."/>
            <person name="Tetsuya H."/>
            <person name="Hamasaki K."/>
        </authorList>
    </citation>
    <scope>NUCLEOTIDE SEQUENCE [LARGE SCALE GENOMIC DNA]</scope>
    <source>
        <strain evidence="2 3">SK-16</strain>
    </source>
</reference>
<protein>
    <submittedName>
        <fullName evidence="2">Crp/Fnr family transcriptional regulator</fullName>
    </submittedName>
</protein>
<dbReference type="InterPro" id="IPR000595">
    <property type="entry name" value="cNMP-bd_dom"/>
</dbReference>
<evidence type="ECO:0000313" key="3">
    <source>
        <dbReference type="Proteomes" id="UP000095713"/>
    </source>
</evidence>
<dbReference type="InterPro" id="IPR018490">
    <property type="entry name" value="cNMP-bd_dom_sf"/>
</dbReference>
<comment type="caution">
    <text evidence="2">The sequence shown here is derived from an EMBL/GenBank/DDBJ whole genome shotgun (WGS) entry which is preliminary data.</text>
</comment>
<dbReference type="STRING" id="1849968.A8C32_02165"/>
<feature type="domain" description="Cyclic nucleotide-binding" evidence="1">
    <location>
        <begin position="5"/>
        <end position="81"/>
    </location>
</feature>
<gene>
    <name evidence="2" type="ORF">A8C32_02165</name>
</gene>
<organism evidence="2 3">
    <name type="scientific">Flavivirga aquatica</name>
    <dbReference type="NCBI Taxonomy" id="1849968"/>
    <lineage>
        <taxon>Bacteria</taxon>
        <taxon>Pseudomonadati</taxon>
        <taxon>Bacteroidota</taxon>
        <taxon>Flavobacteriia</taxon>
        <taxon>Flavobacteriales</taxon>
        <taxon>Flavobacteriaceae</taxon>
        <taxon>Flavivirga</taxon>
    </lineage>
</organism>
<dbReference type="Pfam" id="PF00027">
    <property type="entry name" value="cNMP_binding"/>
    <property type="match status" value="1"/>
</dbReference>
<dbReference type="InterPro" id="IPR014710">
    <property type="entry name" value="RmlC-like_jellyroll"/>
</dbReference>
<dbReference type="Gene3D" id="2.60.120.10">
    <property type="entry name" value="Jelly Rolls"/>
    <property type="match status" value="1"/>
</dbReference>
<dbReference type="Proteomes" id="UP000095713">
    <property type="component" value="Unassembled WGS sequence"/>
</dbReference>
<dbReference type="RefSeq" id="WP_069829793.1">
    <property type="nucleotide sequence ID" value="NZ_MDJD01000034.1"/>
</dbReference>
<dbReference type="EMBL" id="MDJD01000034">
    <property type="protein sequence ID" value="OEK08284.1"/>
    <property type="molecule type" value="Genomic_DNA"/>
</dbReference>
<name>A0A1E5TA92_9FLAO</name>
<evidence type="ECO:0000259" key="1">
    <source>
        <dbReference type="Pfam" id="PF00027"/>
    </source>
</evidence>
<dbReference type="AlphaFoldDB" id="A0A1E5TA92"/>
<dbReference type="SUPFAM" id="SSF51206">
    <property type="entry name" value="cAMP-binding domain-like"/>
    <property type="match status" value="1"/>
</dbReference>
<keyword evidence="3" id="KW-1185">Reference proteome</keyword>
<proteinExistence type="predicted"/>